<sequence>MNTEKMTLKDLLEATAGRYPDRTALSFVGGDPITYARFVDLAHDVATMLVANNVNPGDKVAIIGENMPNWAITYFAIVSLGAIAVPILQEFHISAVHHILRHSEAKVVIASNRYMHKVDEGTFPSLKAVVVMDDFSIVNEDKVRTNFEEAVEMGRERLGKFGEAARRFIDRKSGKGEKGDRSESGLTSDSVAAILYTSGTTGHSKGVVLTHGNLVANVVAGVAAIPIFETDRFLSVLPMAHTYECTVGLLVPVYCGASVHYLKKPPTPKTLLPAMEQVKPTVMNVVPLIIEKIYKSRIKPKLSGKGVMGGLMKIGVARRKVSRIAGRKLIEAFGGSLRCMCIGGAALSPEVERFLSEGEVPYAIGYGMTETSPLLAGAPPDRQRLRAIGPALPGVQLKIENPDPVTGEGEVYAKGPNVMREYYKAPKDTEDTFSEDGWLKTGDLGLIDADGYLFIKGRLKNVIIGPSGENIYPEEVESFINACDFVMESMVYEAGGKVSARIYLNYDALDDEFGVKKMTESEVRAKVQGILEDVRQEVNGKVSTFARLARVVEQVEPFEKTPTQKIKRFIYLDN</sequence>
<evidence type="ECO:0000256" key="1">
    <source>
        <dbReference type="ARBA" id="ARBA00022741"/>
    </source>
</evidence>
<keyword evidence="6" id="KW-1185">Reference proteome</keyword>
<dbReference type="PROSITE" id="PS00455">
    <property type="entry name" value="AMP_BINDING"/>
    <property type="match status" value="1"/>
</dbReference>
<evidence type="ECO:0000313" key="6">
    <source>
        <dbReference type="Proteomes" id="UP000002191"/>
    </source>
</evidence>
<keyword evidence="5" id="KW-0436">Ligase</keyword>
<dbReference type="InterPro" id="IPR000873">
    <property type="entry name" value="AMP-dep_synth/lig_dom"/>
</dbReference>
<dbReference type="Gene3D" id="3.40.50.12780">
    <property type="entry name" value="N-terminal domain of ligase-like"/>
    <property type="match status" value="1"/>
</dbReference>
<dbReference type="STRING" id="643562.Daes_2654"/>
<gene>
    <name evidence="5" type="ordered locus">Daes_2654</name>
</gene>
<organism evidence="5 6">
    <name type="scientific">Pseudodesulfovibrio aespoeensis (strain ATCC 700646 / DSM 10631 / Aspo-2)</name>
    <name type="common">Desulfovibrio aespoeensis</name>
    <dbReference type="NCBI Taxonomy" id="643562"/>
    <lineage>
        <taxon>Bacteria</taxon>
        <taxon>Pseudomonadati</taxon>
        <taxon>Thermodesulfobacteriota</taxon>
        <taxon>Desulfovibrionia</taxon>
        <taxon>Desulfovibrionales</taxon>
        <taxon>Desulfovibrionaceae</taxon>
    </lineage>
</organism>
<dbReference type="GO" id="GO:0005524">
    <property type="term" value="F:ATP binding"/>
    <property type="evidence" value="ECO:0007669"/>
    <property type="project" value="UniProtKB-KW"/>
</dbReference>
<keyword evidence="1" id="KW-0547">Nucleotide-binding</keyword>
<dbReference type="InterPro" id="IPR020845">
    <property type="entry name" value="AMP-binding_CS"/>
</dbReference>
<evidence type="ECO:0000259" key="4">
    <source>
        <dbReference type="Pfam" id="PF00501"/>
    </source>
</evidence>
<comment type="catalytic activity">
    <reaction evidence="3">
        <text>a long-chain fatty acid + ATP + CoA = a long-chain fatty acyl-CoA + AMP + diphosphate</text>
        <dbReference type="Rhea" id="RHEA:15421"/>
        <dbReference type="ChEBI" id="CHEBI:30616"/>
        <dbReference type="ChEBI" id="CHEBI:33019"/>
        <dbReference type="ChEBI" id="CHEBI:57287"/>
        <dbReference type="ChEBI" id="CHEBI:57560"/>
        <dbReference type="ChEBI" id="CHEBI:83139"/>
        <dbReference type="ChEBI" id="CHEBI:456215"/>
        <dbReference type="EC" id="6.2.1.3"/>
    </reaction>
    <physiologicalReaction direction="left-to-right" evidence="3">
        <dbReference type="Rhea" id="RHEA:15422"/>
    </physiologicalReaction>
</comment>
<dbReference type="Gene3D" id="3.30.300.30">
    <property type="match status" value="1"/>
</dbReference>
<dbReference type="InterPro" id="IPR042099">
    <property type="entry name" value="ANL_N_sf"/>
</dbReference>
<accession>E6VW90</accession>
<dbReference type="GO" id="GO:0016020">
    <property type="term" value="C:membrane"/>
    <property type="evidence" value="ECO:0007669"/>
    <property type="project" value="TreeGrafter"/>
</dbReference>
<dbReference type="SUPFAM" id="SSF56801">
    <property type="entry name" value="Acetyl-CoA synthetase-like"/>
    <property type="match status" value="1"/>
</dbReference>
<dbReference type="InterPro" id="IPR045851">
    <property type="entry name" value="AMP-bd_C_sf"/>
</dbReference>
<evidence type="ECO:0000313" key="5">
    <source>
        <dbReference type="EMBL" id="ADU63650.1"/>
    </source>
</evidence>
<dbReference type="AlphaFoldDB" id="E6VW90"/>
<dbReference type="Pfam" id="PF00501">
    <property type="entry name" value="AMP-binding"/>
    <property type="match status" value="1"/>
</dbReference>
<dbReference type="PANTHER" id="PTHR43272">
    <property type="entry name" value="LONG-CHAIN-FATTY-ACID--COA LIGASE"/>
    <property type="match status" value="1"/>
</dbReference>
<dbReference type="PANTHER" id="PTHR43272:SF33">
    <property type="entry name" value="AMP-BINDING DOMAIN-CONTAINING PROTEIN-RELATED"/>
    <property type="match status" value="1"/>
</dbReference>
<keyword evidence="2" id="KW-0067">ATP-binding</keyword>
<dbReference type="EMBL" id="CP002431">
    <property type="protein sequence ID" value="ADU63650.1"/>
    <property type="molecule type" value="Genomic_DNA"/>
</dbReference>
<feature type="domain" description="AMP-dependent synthetase/ligase" evidence="4">
    <location>
        <begin position="12"/>
        <end position="423"/>
    </location>
</feature>
<protein>
    <submittedName>
        <fullName evidence="5">AMP-dependent synthetase and ligase</fullName>
    </submittedName>
</protein>
<reference evidence="6" key="1">
    <citation type="submission" date="2010-12" db="EMBL/GenBank/DDBJ databases">
        <title>Complete sequence of Desulfovibrio aespoeensis Aspo-2.</title>
        <authorList>
            <consortium name="US DOE Joint Genome Institute"/>
            <person name="Lucas S."/>
            <person name="Copeland A."/>
            <person name="Lapidus A."/>
            <person name="Cheng J.-F."/>
            <person name="Goodwin L."/>
            <person name="Pitluck S."/>
            <person name="Chertkov O."/>
            <person name="Misra M."/>
            <person name="Detter J.C."/>
            <person name="Han C."/>
            <person name="Tapia R."/>
            <person name="Land M."/>
            <person name="Hauser L."/>
            <person name="Kyrpides N."/>
            <person name="Ivanova N."/>
            <person name="Ovchinnikova G."/>
            <person name="Pedersen K."/>
            <person name="Jagevall S."/>
            <person name="Hazen T."/>
            <person name="Woyke T."/>
        </authorList>
    </citation>
    <scope>NUCLEOTIDE SEQUENCE [LARGE SCALE GENOMIC DNA]</scope>
    <source>
        <strain evidence="6">ATCC 700646 / DSM 10631 / Aspo-2</strain>
    </source>
</reference>
<evidence type="ECO:0000256" key="3">
    <source>
        <dbReference type="ARBA" id="ARBA00024484"/>
    </source>
</evidence>
<dbReference type="HOGENOM" id="CLU_000022_59_9_7"/>
<dbReference type="eggNOG" id="COG1022">
    <property type="taxonomic scope" value="Bacteria"/>
</dbReference>
<name>E6VW90_PSEA9</name>
<proteinExistence type="predicted"/>
<reference evidence="5 6" key="2">
    <citation type="journal article" date="2014" name="Genome Announc.">
        <title>Complete Genome Sequence of the Subsurface, Mesophilic Sulfate-Reducing Bacterium Desulfovibrio aespoeensis Aspo-2.</title>
        <authorList>
            <person name="Pedersen K."/>
            <person name="Bengtsson A."/>
            <person name="Edlund J."/>
            <person name="Rabe L."/>
            <person name="Hazen T."/>
            <person name="Chakraborty R."/>
            <person name="Goodwin L."/>
            <person name="Shapiro N."/>
        </authorList>
    </citation>
    <scope>NUCLEOTIDE SEQUENCE [LARGE SCALE GENOMIC DNA]</scope>
    <source>
        <strain evidence="6">ATCC 700646 / DSM 10631 / Aspo-2</strain>
    </source>
</reference>
<dbReference type="GO" id="GO:0004467">
    <property type="term" value="F:long-chain fatty acid-CoA ligase activity"/>
    <property type="evidence" value="ECO:0007669"/>
    <property type="project" value="UniProtKB-EC"/>
</dbReference>
<dbReference type="Proteomes" id="UP000002191">
    <property type="component" value="Chromosome"/>
</dbReference>
<evidence type="ECO:0000256" key="2">
    <source>
        <dbReference type="ARBA" id="ARBA00022840"/>
    </source>
</evidence>
<dbReference type="KEGG" id="das:Daes_2654"/>